<keyword evidence="5" id="KW-0735">Signal-anchor</keyword>
<keyword evidence="11" id="KW-1185">Reference proteome</keyword>
<dbReference type="PANTHER" id="PTHR14647:SF87">
    <property type="entry name" value="PUTATIVE-RELATED"/>
    <property type="match status" value="1"/>
</dbReference>
<dbReference type="InterPro" id="IPR027417">
    <property type="entry name" value="P-loop_NTPase"/>
</dbReference>
<dbReference type="GO" id="GO:0000139">
    <property type="term" value="C:Golgi membrane"/>
    <property type="evidence" value="ECO:0007669"/>
    <property type="project" value="UniProtKB-SubCell"/>
</dbReference>
<evidence type="ECO:0000256" key="4">
    <source>
        <dbReference type="ARBA" id="ARBA00022692"/>
    </source>
</evidence>
<evidence type="ECO:0000256" key="5">
    <source>
        <dbReference type="ARBA" id="ARBA00022968"/>
    </source>
</evidence>
<evidence type="ECO:0000313" key="10">
    <source>
        <dbReference type="EMBL" id="KAF6035259.1"/>
    </source>
</evidence>
<evidence type="ECO:0000256" key="1">
    <source>
        <dbReference type="ARBA" id="ARBA00004323"/>
    </source>
</evidence>
<dbReference type="EMBL" id="VXIV02000906">
    <property type="protein sequence ID" value="KAF6035259.1"/>
    <property type="molecule type" value="Genomic_DNA"/>
</dbReference>
<dbReference type="PANTHER" id="PTHR14647">
    <property type="entry name" value="GALACTOSE-3-O-SULFOTRANSFERASE"/>
    <property type="match status" value="1"/>
</dbReference>
<dbReference type="AlphaFoldDB" id="A0A7J7K9E4"/>
<comment type="similarity">
    <text evidence="2">Belongs to the galactose-3-O-sulfotransferase family.</text>
</comment>
<gene>
    <name evidence="10" type="ORF">EB796_006427</name>
</gene>
<keyword evidence="8" id="KW-0472">Membrane</keyword>
<keyword evidence="3" id="KW-0808">Transferase</keyword>
<evidence type="ECO:0000256" key="8">
    <source>
        <dbReference type="ARBA" id="ARBA00023136"/>
    </source>
</evidence>
<dbReference type="OrthoDB" id="514299at2759"/>
<sequence length="201" mass="24165">MVFDAHAFHHNRIMFHNRQIHYLGFKNPYGSFNMSEVKDFIAKMINRIDIIILNEQYDASLLIMMKRFGWKYSDIFYSKMRLVNTFQHPFSDKAAKKLLLKEYNLRDKIYYDEMNKTWWAQPELQEESFWDEVAYFTTLNKRVMSDECPDVLKNKHPIILPVTQYHGSLNLTFIMCRRILSEWGGLMDCVISYVFKRGDQC</sequence>
<keyword evidence="6" id="KW-1133">Transmembrane helix</keyword>
<comment type="subcellular location">
    <subcellularLocation>
        <location evidence="1">Golgi apparatus membrane</location>
        <topology evidence="1">Single-pass type II membrane protein</topology>
    </subcellularLocation>
</comment>
<keyword evidence="9" id="KW-0325">Glycoprotein</keyword>
<dbReference type="Gene3D" id="3.40.50.300">
    <property type="entry name" value="P-loop containing nucleotide triphosphate hydrolases"/>
    <property type="match status" value="1"/>
</dbReference>
<dbReference type="Proteomes" id="UP000593567">
    <property type="component" value="Unassembled WGS sequence"/>
</dbReference>
<evidence type="ECO:0000256" key="6">
    <source>
        <dbReference type="ARBA" id="ARBA00022989"/>
    </source>
</evidence>
<evidence type="ECO:0000256" key="9">
    <source>
        <dbReference type="ARBA" id="ARBA00023180"/>
    </source>
</evidence>
<evidence type="ECO:0000256" key="7">
    <source>
        <dbReference type="ARBA" id="ARBA00023034"/>
    </source>
</evidence>
<name>A0A7J7K9E4_BUGNE</name>
<organism evidence="10 11">
    <name type="scientific">Bugula neritina</name>
    <name type="common">Brown bryozoan</name>
    <name type="synonym">Sertularia neritina</name>
    <dbReference type="NCBI Taxonomy" id="10212"/>
    <lineage>
        <taxon>Eukaryota</taxon>
        <taxon>Metazoa</taxon>
        <taxon>Spiralia</taxon>
        <taxon>Lophotrochozoa</taxon>
        <taxon>Bryozoa</taxon>
        <taxon>Gymnolaemata</taxon>
        <taxon>Cheilostomatida</taxon>
        <taxon>Flustrina</taxon>
        <taxon>Buguloidea</taxon>
        <taxon>Bugulidae</taxon>
        <taxon>Bugula</taxon>
    </lineage>
</organism>
<reference evidence="10" key="1">
    <citation type="submission" date="2020-06" db="EMBL/GenBank/DDBJ databases">
        <title>Draft genome of Bugula neritina, a colonial animal packing powerful symbionts and potential medicines.</title>
        <authorList>
            <person name="Rayko M."/>
        </authorList>
    </citation>
    <scope>NUCLEOTIDE SEQUENCE [LARGE SCALE GENOMIC DNA]</scope>
    <source>
        <strain evidence="10">Kwan_BN1</strain>
    </source>
</reference>
<dbReference type="InterPro" id="IPR009729">
    <property type="entry name" value="Gal-3-0_sulfotransfrase"/>
</dbReference>
<evidence type="ECO:0000256" key="2">
    <source>
        <dbReference type="ARBA" id="ARBA00008124"/>
    </source>
</evidence>
<proteinExistence type="inferred from homology"/>
<comment type="caution">
    <text evidence="10">The sequence shown here is derived from an EMBL/GenBank/DDBJ whole genome shotgun (WGS) entry which is preliminary data.</text>
</comment>
<keyword evidence="4" id="KW-0812">Transmembrane</keyword>
<protein>
    <submittedName>
        <fullName evidence="10">Uncharacterized protein</fullName>
    </submittedName>
</protein>
<evidence type="ECO:0000313" key="11">
    <source>
        <dbReference type="Proteomes" id="UP000593567"/>
    </source>
</evidence>
<accession>A0A7J7K9E4</accession>
<evidence type="ECO:0000256" key="3">
    <source>
        <dbReference type="ARBA" id="ARBA00022679"/>
    </source>
</evidence>
<dbReference type="Pfam" id="PF06990">
    <property type="entry name" value="Gal-3-0_sulfotr"/>
    <property type="match status" value="1"/>
</dbReference>
<keyword evidence="7" id="KW-0333">Golgi apparatus</keyword>
<dbReference type="GO" id="GO:0009247">
    <property type="term" value="P:glycolipid biosynthetic process"/>
    <property type="evidence" value="ECO:0007669"/>
    <property type="project" value="InterPro"/>
</dbReference>
<dbReference type="GO" id="GO:0001733">
    <property type="term" value="F:galactosylceramide sulfotransferase activity"/>
    <property type="evidence" value="ECO:0007669"/>
    <property type="project" value="InterPro"/>
</dbReference>